<dbReference type="PANTHER" id="PTHR10742:SF410">
    <property type="entry name" value="LYSINE-SPECIFIC HISTONE DEMETHYLASE 2"/>
    <property type="match status" value="1"/>
</dbReference>
<dbReference type="Pfam" id="PF01593">
    <property type="entry name" value="Amino_oxidase"/>
    <property type="match status" value="2"/>
</dbReference>
<dbReference type="Gene3D" id="3.50.50.60">
    <property type="entry name" value="FAD/NAD(P)-binding domain"/>
    <property type="match status" value="2"/>
</dbReference>
<evidence type="ECO:0000259" key="1">
    <source>
        <dbReference type="Pfam" id="PF01593"/>
    </source>
</evidence>
<evidence type="ECO:0000313" key="3">
    <source>
        <dbReference type="Proteomes" id="UP001241758"/>
    </source>
</evidence>
<organism evidence="2 3">
    <name type="scientific">Actinoplanes sandaracinus</name>
    <dbReference type="NCBI Taxonomy" id="3045177"/>
    <lineage>
        <taxon>Bacteria</taxon>
        <taxon>Bacillati</taxon>
        <taxon>Actinomycetota</taxon>
        <taxon>Actinomycetes</taxon>
        <taxon>Micromonosporales</taxon>
        <taxon>Micromonosporaceae</taxon>
        <taxon>Actinoplanes</taxon>
    </lineage>
</organism>
<name>A0ABT6WKX5_9ACTN</name>
<dbReference type="InterPro" id="IPR002937">
    <property type="entry name" value="Amino_oxidase"/>
</dbReference>
<dbReference type="EMBL" id="JASCTH010000010">
    <property type="protein sequence ID" value="MDI6100310.1"/>
    <property type="molecule type" value="Genomic_DNA"/>
</dbReference>
<dbReference type="SUPFAM" id="SSF51905">
    <property type="entry name" value="FAD/NAD(P)-binding domain"/>
    <property type="match status" value="1"/>
</dbReference>
<gene>
    <name evidence="2" type="ORF">QLQ12_17020</name>
</gene>
<comment type="caution">
    <text evidence="2">The sequence shown here is derived from an EMBL/GenBank/DDBJ whole genome shotgun (WGS) entry which is preliminary data.</text>
</comment>
<accession>A0ABT6WKX5</accession>
<protein>
    <submittedName>
        <fullName evidence="2">FAD-dependent oxidoreductase</fullName>
    </submittedName>
</protein>
<dbReference type="InterPro" id="IPR050281">
    <property type="entry name" value="Flavin_monoamine_oxidase"/>
</dbReference>
<reference evidence="2 3" key="1">
    <citation type="submission" date="2023-05" db="EMBL/GenBank/DDBJ databases">
        <title>Actinoplanes sp. NEAU-A12 genome sequencing.</title>
        <authorList>
            <person name="Wang Z.-S."/>
        </authorList>
    </citation>
    <scope>NUCLEOTIDE SEQUENCE [LARGE SCALE GENOMIC DNA]</scope>
    <source>
        <strain evidence="2 3">NEAU-A12</strain>
    </source>
</reference>
<proteinExistence type="predicted"/>
<dbReference type="InterPro" id="IPR036188">
    <property type="entry name" value="FAD/NAD-bd_sf"/>
</dbReference>
<sequence>MTASPRLTGFAVSHWGDDPWARGSWSLIGRDGTPQDRVNLGTPVGDRLLIAGEATHPTRAGMTHGAYEQGVAAALWAADLGHSRVAVVGAGMAGLAAARTLAGRGVQVRIREARDRIGGRTAGVDVAGAAFDLGANWLQQYDDNVLARLAESLGLRTVPTDFHDPLVLGGPVPIAPGGPLTPRAIEIELRARLDASPVGAGIAEVLDVWLRDLESSDAEAVRRFVDAEIVMDSGAPLSWLSARHGFEPGVGEGDRWIVGGYRLLAEHLAEGLDVRLGRPVRGISVDVDGVTLTGDGNPQRADAVIVTAPLGVLSGGGITFEPPLPAPHRDALSRLGMGRVEKAVLRFDRRFWPEHPAGYLRVHGPRENCVSEWLDATAADGRPTLVGLFAGPWLDELWTGPDAATAERVAAVIRGAALAGPHRADTR</sequence>
<dbReference type="SUPFAM" id="SSF54373">
    <property type="entry name" value="FAD-linked reductases, C-terminal domain"/>
    <property type="match status" value="1"/>
</dbReference>
<dbReference type="Proteomes" id="UP001241758">
    <property type="component" value="Unassembled WGS sequence"/>
</dbReference>
<evidence type="ECO:0000313" key="2">
    <source>
        <dbReference type="EMBL" id="MDI6100310.1"/>
    </source>
</evidence>
<dbReference type="PRINTS" id="PR00419">
    <property type="entry name" value="ADXRDTASE"/>
</dbReference>
<dbReference type="RefSeq" id="WP_282761014.1">
    <property type="nucleotide sequence ID" value="NZ_JASCTH010000010.1"/>
</dbReference>
<feature type="domain" description="Amine oxidase" evidence="1">
    <location>
        <begin position="92"/>
        <end position="414"/>
    </location>
</feature>
<keyword evidence="3" id="KW-1185">Reference proteome</keyword>
<dbReference type="PANTHER" id="PTHR10742">
    <property type="entry name" value="FLAVIN MONOAMINE OXIDASE"/>
    <property type="match status" value="1"/>
</dbReference>
<feature type="domain" description="Amine oxidase" evidence="1">
    <location>
        <begin position="10"/>
        <end position="74"/>
    </location>
</feature>